<dbReference type="AlphaFoldDB" id="A0AA38XDW7"/>
<reference evidence="6" key="1">
    <citation type="submission" date="2022-10" db="EMBL/GenBank/DDBJ databases">
        <title>Culturing micro-colonial fungi from biological soil crusts in the Mojave desert and describing Neophaeococcomyces mojavensis, and introducing the new genera and species Taxawa tesnikishii.</title>
        <authorList>
            <person name="Kurbessoian T."/>
            <person name="Stajich J.E."/>
        </authorList>
    </citation>
    <scope>NUCLEOTIDE SEQUENCE</scope>
    <source>
        <strain evidence="6">TK_41</strain>
    </source>
</reference>
<proteinExistence type="predicted"/>
<protein>
    <recommendedName>
        <fullName evidence="5">MYND-type domain-containing protein</fullName>
    </recommendedName>
</protein>
<evidence type="ECO:0000256" key="2">
    <source>
        <dbReference type="ARBA" id="ARBA00022771"/>
    </source>
</evidence>
<sequence>MADLAPTTVNRDRAIHSLTGNCAACGSSTTKTCSGCADASLVVGLDKTFYCGHDCQKTGWAAHKKTCKDLKARKPLYQAGDLLRKLWLVYRPNIIIVDVEKVEVQDRVITFWESVGETAYAERPFAHHLFSDDRIKESVLSAGACGDATFNMRRFVLDMLHGMCDEMEEITVKIKNPLRIVRDFRRFADDPTYREIACNRCQLDSMGNAVFENNGGTPDWQHQVFRVRLRATKEYFVIDLTNAQYGRYDSVIPWNDYLEERVNVVKELGPLGTYDESKIGGLKDESGTCYSTENNIRYLDLVQFYQARMRFELTKWRAENNLDYNSLLELNKAGFDEKSQQLADHISSALAGLREAAFRSGDYAMNWRTTSDPEECGKIRTQHLKFLASHKIASRAAELKNWW</sequence>
<evidence type="ECO:0000256" key="1">
    <source>
        <dbReference type="ARBA" id="ARBA00022723"/>
    </source>
</evidence>
<keyword evidence="7" id="KW-1185">Reference proteome</keyword>
<dbReference type="Gene3D" id="6.10.140.2220">
    <property type="match status" value="1"/>
</dbReference>
<dbReference type="InterPro" id="IPR002893">
    <property type="entry name" value="Znf_MYND"/>
</dbReference>
<keyword evidence="3" id="KW-0862">Zinc</keyword>
<keyword evidence="2 4" id="KW-0863">Zinc-finger</keyword>
<evidence type="ECO:0000259" key="5">
    <source>
        <dbReference type="PROSITE" id="PS50865"/>
    </source>
</evidence>
<evidence type="ECO:0000256" key="4">
    <source>
        <dbReference type="PROSITE-ProRule" id="PRU00134"/>
    </source>
</evidence>
<dbReference type="PROSITE" id="PS50865">
    <property type="entry name" value="ZF_MYND_2"/>
    <property type="match status" value="1"/>
</dbReference>
<dbReference type="EMBL" id="JAPDRK010000006">
    <property type="protein sequence ID" value="KAJ9611681.1"/>
    <property type="molecule type" value="Genomic_DNA"/>
</dbReference>
<evidence type="ECO:0000313" key="7">
    <source>
        <dbReference type="Proteomes" id="UP001172673"/>
    </source>
</evidence>
<feature type="domain" description="MYND-type" evidence="5">
    <location>
        <begin position="22"/>
        <end position="67"/>
    </location>
</feature>
<accession>A0AA38XDW7</accession>
<dbReference type="SUPFAM" id="SSF144232">
    <property type="entry name" value="HIT/MYND zinc finger-like"/>
    <property type="match status" value="1"/>
</dbReference>
<comment type="caution">
    <text evidence="6">The sequence shown here is derived from an EMBL/GenBank/DDBJ whole genome shotgun (WGS) entry which is preliminary data.</text>
</comment>
<dbReference type="GO" id="GO:0008270">
    <property type="term" value="F:zinc ion binding"/>
    <property type="evidence" value="ECO:0007669"/>
    <property type="project" value="UniProtKB-KW"/>
</dbReference>
<organism evidence="6 7">
    <name type="scientific">Cladophialophora chaetospira</name>
    <dbReference type="NCBI Taxonomy" id="386627"/>
    <lineage>
        <taxon>Eukaryota</taxon>
        <taxon>Fungi</taxon>
        <taxon>Dikarya</taxon>
        <taxon>Ascomycota</taxon>
        <taxon>Pezizomycotina</taxon>
        <taxon>Eurotiomycetes</taxon>
        <taxon>Chaetothyriomycetidae</taxon>
        <taxon>Chaetothyriales</taxon>
        <taxon>Herpotrichiellaceae</taxon>
        <taxon>Cladophialophora</taxon>
    </lineage>
</organism>
<evidence type="ECO:0000313" key="6">
    <source>
        <dbReference type="EMBL" id="KAJ9611681.1"/>
    </source>
</evidence>
<dbReference type="Proteomes" id="UP001172673">
    <property type="component" value="Unassembled WGS sequence"/>
</dbReference>
<gene>
    <name evidence="6" type="ORF">H2200_004865</name>
</gene>
<name>A0AA38XDW7_9EURO</name>
<dbReference type="Pfam" id="PF01753">
    <property type="entry name" value="zf-MYND"/>
    <property type="match status" value="1"/>
</dbReference>
<evidence type="ECO:0000256" key="3">
    <source>
        <dbReference type="ARBA" id="ARBA00022833"/>
    </source>
</evidence>
<keyword evidence="1" id="KW-0479">Metal-binding</keyword>